<feature type="domain" description="ABC transmembrane type-1" evidence="8">
    <location>
        <begin position="99"/>
        <end position="288"/>
    </location>
</feature>
<organism evidence="9 10">
    <name type="scientific">Glycomyces niveus</name>
    <dbReference type="NCBI Taxonomy" id="2820287"/>
    <lineage>
        <taxon>Bacteria</taxon>
        <taxon>Bacillati</taxon>
        <taxon>Actinomycetota</taxon>
        <taxon>Actinomycetes</taxon>
        <taxon>Glycomycetales</taxon>
        <taxon>Glycomycetaceae</taxon>
        <taxon>Glycomyces</taxon>
    </lineage>
</organism>
<dbReference type="SUPFAM" id="SSF161098">
    <property type="entry name" value="MetI-like"/>
    <property type="match status" value="1"/>
</dbReference>
<keyword evidence="5 7" id="KW-1133">Transmembrane helix</keyword>
<dbReference type="Pfam" id="PF00528">
    <property type="entry name" value="BPD_transp_1"/>
    <property type="match status" value="1"/>
</dbReference>
<comment type="subcellular location">
    <subcellularLocation>
        <location evidence="1 7">Cell membrane</location>
        <topology evidence="1 7">Multi-pass membrane protein</topology>
    </subcellularLocation>
</comment>
<dbReference type="InterPro" id="IPR035906">
    <property type="entry name" value="MetI-like_sf"/>
</dbReference>
<name>A0ABS3U3T3_9ACTN</name>
<evidence type="ECO:0000313" key="10">
    <source>
        <dbReference type="Proteomes" id="UP000681341"/>
    </source>
</evidence>
<comment type="caution">
    <text evidence="9">The sequence shown here is derived from an EMBL/GenBank/DDBJ whole genome shotgun (WGS) entry which is preliminary data.</text>
</comment>
<feature type="transmembrane region" description="Helical" evidence="7">
    <location>
        <begin position="98"/>
        <end position="122"/>
    </location>
</feature>
<protein>
    <submittedName>
        <fullName evidence="9">Carbohydrate ABC transporter permease</fullName>
    </submittedName>
</protein>
<evidence type="ECO:0000256" key="7">
    <source>
        <dbReference type="RuleBase" id="RU363032"/>
    </source>
</evidence>
<feature type="transmembrane region" description="Helical" evidence="7">
    <location>
        <begin position="167"/>
        <end position="188"/>
    </location>
</feature>
<evidence type="ECO:0000256" key="5">
    <source>
        <dbReference type="ARBA" id="ARBA00022989"/>
    </source>
</evidence>
<dbReference type="InterPro" id="IPR000515">
    <property type="entry name" value="MetI-like"/>
</dbReference>
<evidence type="ECO:0000256" key="6">
    <source>
        <dbReference type="ARBA" id="ARBA00023136"/>
    </source>
</evidence>
<evidence type="ECO:0000256" key="1">
    <source>
        <dbReference type="ARBA" id="ARBA00004651"/>
    </source>
</evidence>
<keyword evidence="10" id="KW-1185">Reference proteome</keyword>
<evidence type="ECO:0000259" key="8">
    <source>
        <dbReference type="PROSITE" id="PS50928"/>
    </source>
</evidence>
<comment type="similarity">
    <text evidence="7">Belongs to the binding-protein-dependent transport system permease family.</text>
</comment>
<dbReference type="Proteomes" id="UP000681341">
    <property type="component" value="Unassembled WGS sequence"/>
</dbReference>
<dbReference type="PANTHER" id="PTHR43744">
    <property type="entry name" value="ABC TRANSPORTER PERMEASE PROTEIN MG189-RELATED-RELATED"/>
    <property type="match status" value="1"/>
</dbReference>
<dbReference type="PROSITE" id="PS50928">
    <property type="entry name" value="ABC_TM1"/>
    <property type="match status" value="1"/>
</dbReference>
<feature type="transmembrane region" description="Helical" evidence="7">
    <location>
        <begin position="266"/>
        <end position="288"/>
    </location>
</feature>
<gene>
    <name evidence="9" type="ORF">J5V16_11435</name>
</gene>
<dbReference type="Gene3D" id="1.10.3720.10">
    <property type="entry name" value="MetI-like"/>
    <property type="match status" value="1"/>
</dbReference>
<sequence>MTAVQERSTAAEAGRPTAVRRRRLFKWRGKKPSVGAVIVYIAAGLLGVFWLLPLVWAVSTSLKSETEASLGQDIHWIPREWSIEGYKVLFERGDHLTWMLNSTVVSTIVTVLTLVLCTLAAYGFSRFDFPGKNIVFGSIIAGLMVPGQALIIPLFDLVNALHMGGTYWGLALPQVVAPVMVFILKRFFDGIPRDYEEAAKLDGAGHFRILWNVILPVSGPIMAAVGIFTFIGSWNNFLWPMLIATDPSMMTLPVGLQAVAGGYGLFYAQTMASAVLGAAPLLIVFLVFQKRIVEGVAGVGLK</sequence>
<proteinExistence type="inferred from homology"/>
<reference evidence="9 10" key="1">
    <citation type="submission" date="2021-03" db="EMBL/GenBank/DDBJ databases">
        <title>Glycomyces sp. nov., a novel actinomycete isolated from soil.</title>
        <authorList>
            <person name="Yang X."/>
            <person name="Xu X."/>
        </authorList>
    </citation>
    <scope>NUCLEOTIDE SEQUENCE [LARGE SCALE GENOMIC DNA]</scope>
    <source>
        <strain evidence="9 10">NEAU-S30</strain>
    </source>
</reference>
<feature type="transmembrane region" description="Helical" evidence="7">
    <location>
        <begin position="209"/>
        <end position="231"/>
    </location>
</feature>
<feature type="transmembrane region" description="Helical" evidence="7">
    <location>
        <begin position="33"/>
        <end position="56"/>
    </location>
</feature>
<dbReference type="PANTHER" id="PTHR43744:SF12">
    <property type="entry name" value="ABC TRANSPORTER PERMEASE PROTEIN MG189-RELATED"/>
    <property type="match status" value="1"/>
</dbReference>
<evidence type="ECO:0000256" key="3">
    <source>
        <dbReference type="ARBA" id="ARBA00022475"/>
    </source>
</evidence>
<evidence type="ECO:0000313" key="9">
    <source>
        <dbReference type="EMBL" id="MBO3733438.1"/>
    </source>
</evidence>
<feature type="transmembrane region" description="Helical" evidence="7">
    <location>
        <begin position="134"/>
        <end position="155"/>
    </location>
</feature>
<dbReference type="CDD" id="cd06261">
    <property type="entry name" value="TM_PBP2"/>
    <property type="match status" value="1"/>
</dbReference>
<dbReference type="RefSeq" id="WP_208496341.1">
    <property type="nucleotide sequence ID" value="NZ_JAGFNP010000005.1"/>
</dbReference>
<keyword evidence="4 7" id="KW-0812">Transmembrane</keyword>
<evidence type="ECO:0000256" key="2">
    <source>
        <dbReference type="ARBA" id="ARBA00022448"/>
    </source>
</evidence>
<accession>A0ABS3U3T3</accession>
<keyword evidence="2 7" id="KW-0813">Transport</keyword>
<keyword evidence="3" id="KW-1003">Cell membrane</keyword>
<keyword evidence="6 7" id="KW-0472">Membrane</keyword>
<evidence type="ECO:0000256" key="4">
    <source>
        <dbReference type="ARBA" id="ARBA00022692"/>
    </source>
</evidence>
<dbReference type="EMBL" id="JAGFNP010000005">
    <property type="protein sequence ID" value="MBO3733438.1"/>
    <property type="molecule type" value="Genomic_DNA"/>
</dbReference>